<dbReference type="Proteomes" id="UP000034044">
    <property type="component" value="Unassembled WGS sequence"/>
</dbReference>
<sequence>MKPNSKIKIFTFLLFTLFAICYLLLATIPANAQISSQFLVSWQAESYVPSWYQGKIFPTKGSAIKVDFELIESGKIIDLSQYKVRWYLNDKLRINENSGLGIKSFSFITTNYPNQNAEVRIVIVNYKGQGELNKIVDIPVVAPEAVINAPYPSKKIDYGSNYFKVYPFFFGNFDYSKFAFEWAVRGQSAKDDGASSDELKLNIDSLAPSGFEINVSAAIKNLLNEMEFAGKNIQLQVK</sequence>
<name>A0A0G0FUA5_9BACT</name>
<proteinExistence type="predicted"/>
<accession>A0A0G0FUA5</accession>
<dbReference type="EMBL" id="LBSR01000019">
    <property type="protein sequence ID" value="KKQ21467.1"/>
    <property type="molecule type" value="Genomic_DNA"/>
</dbReference>
<organism evidence="1 2">
    <name type="scientific">Candidatus Wolfebacteria bacterium GW2011_GWC1_37_10</name>
    <dbReference type="NCBI Taxonomy" id="1619010"/>
    <lineage>
        <taxon>Bacteria</taxon>
        <taxon>Candidatus Wolfeibacteriota</taxon>
    </lineage>
</organism>
<reference evidence="1 2" key="1">
    <citation type="journal article" date="2015" name="Nature">
        <title>rRNA introns, odd ribosomes, and small enigmatic genomes across a large radiation of phyla.</title>
        <authorList>
            <person name="Brown C.T."/>
            <person name="Hug L.A."/>
            <person name="Thomas B.C."/>
            <person name="Sharon I."/>
            <person name="Castelle C.J."/>
            <person name="Singh A."/>
            <person name="Wilkins M.J."/>
            <person name="Williams K.H."/>
            <person name="Banfield J.F."/>
        </authorList>
    </citation>
    <scope>NUCLEOTIDE SEQUENCE [LARGE SCALE GENOMIC DNA]</scope>
</reference>
<gene>
    <name evidence="1" type="ORF">US36_C0019G0003</name>
</gene>
<dbReference type="AlphaFoldDB" id="A0A0G0FUA5"/>
<evidence type="ECO:0000313" key="2">
    <source>
        <dbReference type="Proteomes" id="UP000034044"/>
    </source>
</evidence>
<evidence type="ECO:0000313" key="1">
    <source>
        <dbReference type="EMBL" id="KKQ21467.1"/>
    </source>
</evidence>
<comment type="caution">
    <text evidence="1">The sequence shown here is derived from an EMBL/GenBank/DDBJ whole genome shotgun (WGS) entry which is preliminary data.</text>
</comment>
<protein>
    <submittedName>
        <fullName evidence="1">Uncharacterized protein</fullName>
    </submittedName>
</protein>